<dbReference type="KEGG" id="pseg:D3H65_19870"/>
<sequence>MTYIKWLGLLAVLIVAIQASSCRSTRKIQTAITKKDTTVVVVVPEVDRKVDSTKYIQQVFQAVQNNRISNFRSMTAKVKVDYKGADGKKLDFTANVRLQKDSAIWIIVNTIIGEALRAMVTKDSVKVLYKMDKLVQLRSIEYLQEVTKIPFSFKEMQDLFMGNPIYLDSNIVSYKNEEKTISLMSVGALFKHFLTVFRNDYAPQHSKLDDVDVIRARTCDITYGDYEAKNGINFAKYRKIVVSEKSKLEVELQFKQFDFINEQLSFPFPIPKNYKRQ</sequence>
<protein>
    <submittedName>
        <fullName evidence="2">DUF4292 domain-containing protein</fullName>
    </submittedName>
</protein>
<dbReference type="EMBL" id="CP032157">
    <property type="protein sequence ID" value="AXY76104.1"/>
    <property type="molecule type" value="Genomic_DNA"/>
</dbReference>
<feature type="signal peptide" evidence="1">
    <location>
        <begin position="1"/>
        <end position="21"/>
    </location>
</feature>
<feature type="chain" id="PRO_5017830398" evidence="1">
    <location>
        <begin position="22"/>
        <end position="277"/>
    </location>
</feature>
<evidence type="ECO:0000313" key="2">
    <source>
        <dbReference type="EMBL" id="AXY76104.1"/>
    </source>
</evidence>
<accession>A0A3B7MNL5</accession>
<reference evidence="2 3" key="1">
    <citation type="submission" date="2018-09" db="EMBL/GenBank/DDBJ databases">
        <title>Genome sequencing of strain 6GH32-13.</title>
        <authorList>
            <person name="Weon H.-Y."/>
            <person name="Heo J."/>
            <person name="Kwon S.-W."/>
        </authorList>
    </citation>
    <scope>NUCLEOTIDE SEQUENCE [LARGE SCALE GENOMIC DNA]</scope>
    <source>
        <strain evidence="2 3">5GH32-13</strain>
    </source>
</reference>
<dbReference type="Pfam" id="PF14125">
    <property type="entry name" value="DUF4292"/>
    <property type="match status" value="1"/>
</dbReference>
<keyword evidence="1" id="KW-0732">Signal</keyword>
<dbReference type="InterPro" id="IPR025634">
    <property type="entry name" value="DUF4292"/>
</dbReference>
<dbReference type="AlphaFoldDB" id="A0A3B7MNL5"/>
<dbReference type="Proteomes" id="UP000263900">
    <property type="component" value="Chromosome"/>
</dbReference>
<evidence type="ECO:0000313" key="3">
    <source>
        <dbReference type="Proteomes" id="UP000263900"/>
    </source>
</evidence>
<keyword evidence="3" id="KW-1185">Reference proteome</keyword>
<organism evidence="2 3">
    <name type="scientific">Paraflavitalea soli</name>
    <dbReference type="NCBI Taxonomy" id="2315862"/>
    <lineage>
        <taxon>Bacteria</taxon>
        <taxon>Pseudomonadati</taxon>
        <taxon>Bacteroidota</taxon>
        <taxon>Chitinophagia</taxon>
        <taxon>Chitinophagales</taxon>
        <taxon>Chitinophagaceae</taxon>
        <taxon>Paraflavitalea</taxon>
    </lineage>
</organism>
<proteinExistence type="predicted"/>
<name>A0A3B7MNL5_9BACT</name>
<evidence type="ECO:0000256" key="1">
    <source>
        <dbReference type="SAM" id="SignalP"/>
    </source>
</evidence>
<gene>
    <name evidence="2" type="ORF">D3H65_19870</name>
</gene>
<dbReference type="OrthoDB" id="849114at2"/>
<dbReference type="RefSeq" id="WP_119051983.1">
    <property type="nucleotide sequence ID" value="NZ_CP032157.1"/>
</dbReference>